<dbReference type="InterPro" id="IPR050867">
    <property type="entry name" value="NiFe/NiFeSe_hydrgnase_LSU"/>
</dbReference>
<evidence type="ECO:0000256" key="4">
    <source>
        <dbReference type="ARBA" id="ARBA00011771"/>
    </source>
</evidence>
<dbReference type="GO" id="GO:0008901">
    <property type="term" value="F:ferredoxin hydrogenase activity"/>
    <property type="evidence" value="ECO:0007669"/>
    <property type="project" value="InterPro"/>
</dbReference>
<keyword evidence="10" id="KW-1185">Reference proteome</keyword>
<dbReference type="EMBL" id="QSLN01000007">
    <property type="protein sequence ID" value="RDV83034.1"/>
    <property type="molecule type" value="Genomic_DNA"/>
</dbReference>
<evidence type="ECO:0000313" key="9">
    <source>
        <dbReference type="EMBL" id="RDV83034.1"/>
    </source>
</evidence>
<dbReference type="PANTHER" id="PTHR42958">
    <property type="entry name" value="HYDROGENASE-2 LARGE CHAIN"/>
    <property type="match status" value="1"/>
</dbReference>
<feature type="binding site" evidence="8">
    <location>
        <position position="64"/>
    </location>
    <ligand>
        <name>Ni(2+)</name>
        <dbReference type="ChEBI" id="CHEBI:49786"/>
    </ligand>
</feature>
<evidence type="ECO:0000313" key="10">
    <source>
        <dbReference type="Proteomes" id="UP000256329"/>
    </source>
</evidence>
<dbReference type="GO" id="GO:0016151">
    <property type="term" value="F:nickel cation binding"/>
    <property type="evidence" value="ECO:0007669"/>
    <property type="project" value="InterPro"/>
</dbReference>
<gene>
    <name evidence="9" type="ORF">DXX99_06450</name>
</gene>
<evidence type="ECO:0000256" key="6">
    <source>
        <dbReference type="ARBA" id="ARBA00022723"/>
    </source>
</evidence>
<keyword evidence="5 8" id="KW-0533">Nickel</keyword>
<dbReference type="AlphaFoldDB" id="A0A3D8P4Y5"/>
<comment type="cofactor">
    <cofactor evidence="8">
        <name>Fe cation</name>
        <dbReference type="ChEBI" id="CHEBI:24875"/>
    </cofactor>
</comment>
<proteinExistence type="inferred from homology"/>
<feature type="binding site" evidence="8">
    <location>
        <position position="42"/>
    </location>
    <ligand>
        <name>Mg(2+)</name>
        <dbReference type="ChEBI" id="CHEBI:18420"/>
    </ligand>
</feature>
<comment type="caution">
    <text evidence="9">The sequence shown here is derived from an EMBL/GenBank/DDBJ whole genome shotgun (WGS) entry which is preliminary data.</text>
</comment>
<dbReference type="InterPro" id="IPR018194">
    <property type="entry name" value="Ni-dep_hyd_lsu_Ni_BS"/>
</dbReference>
<reference evidence="9 10" key="1">
    <citation type="submission" date="2018-08" db="EMBL/GenBank/DDBJ databases">
        <title>Form III RuBisCO-mediated autotrophy in Thermodesulfobium bacteria.</title>
        <authorList>
            <person name="Toshchakov S.V."/>
            <person name="Kublanov I.V."/>
            <person name="Frolov E."/>
            <person name="Bonch-Osmolovskaya E.A."/>
            <person name="Tourova T.P."/>
            <person name="Chernych N.A."/>
            <person name="Lebedinsky A.V."/>
        </authorList>
    </citation>
    <scope>NUCLEOTIDE SEQUENCE [LARGE SCALE GENOMIC DNA]</scope>
    <source>
        <strain evidence="9 10">SR</strain>
    </source>
</reference>
<keyword evidence="6 8" id="KW-0479">Metal-binding</keyword>
<evidence type="ECO:0000256" key="1">
    <source>
        <dbReference type="ARBA" id="ARBA00001967"/>
    </source>
</evidence>
<comment type="cofactor">
    <cofactor evidence="1 8">
        <name>Ni(2+)</name>
        <dbReference type="ChEBI" id="CHEBI:49786"/>
    </cofactor>
</comment>
<dbReference type="Pfam" id="PF00374">
    <property type="entry name" value="NiFeSe_Hases"/>
    <property type="match status" value="2"/>
</dbReference>
<evidence type="ECO:0000256" key="2">
    <source>
        <dbReference type="ARBA" id="ARBA00004196"/>
    </source>
</evidence>
<dbReference type="InterPro" id="IPR029014">
    <property type="entry name" value="NiFe-Hase_large"/>
</dbReference>
<dbReference type="Gene3D" id="1.10.645.10">
    <property type="entry name" value="Cytochrome-c3 Hydrogenase, chain B"/>
    <property type="match status" value="1"/>
</dbReference>
<dbReference type="FunFam" id="1.10.645.10:FF:000002">
    <property type="entry name" value="Hydrogenase 2 large subunit"/>
    <property type="match status" value="1"/>
</dbReference>
<evidence type="ECO:0000256" key="5">
    <source>
        <dbReference type="ARBA" id="ARBA00022596"/>
    </source>
</evidence>
<dbReference type="NCBIfam" id="NF033181">
    <property type="entry name" value="NiFeSe_hydrog"/>
    <property type="match status" value="1"/>
</dbReference>
<dbReference type="GO" id="GO:0030313">
    <property type="term" value="C:cell envelope"/>
    <property type="evidence" value="ECO:0007669"/>
    <property type="project" value="UniProtKB-SubCell"/>
</dbReference>
<keyword evidence="8" id="KW-0460">Magnesium</keyword>
<evidence type="ECO:0000256" key="8">
    <source>
        <dbReference type="PIRSR" id="PIRSR601501-1"/>
    </source>
</evidence>
<protein>
    <submittedName>
        <fullName evidence="9">Nickel-dependent hydrogenase large subunit</fullName>
    </submittedName>
</protein>
<keyword evidence="8" id="KW-0408">Iron</keyword>
<accession>A0A3D8P4Y5</accession>
<comment type="similarity">
    <text evidence="3">Belongs to the [NiFe]/[NiFeSe] hydrogenase large subunit family.</text>
</comment>
<dbReference type="PANTHER" id="PTHR42958:SF2">
    <property type="entry name" value="UPTAKE HYDROGENASE LARGE SUBUNIT"/>
    <property type="match status" value="1"/>
</dbReference>
<sequence length="458" mass="51627">MSKKVVIDPVTRIEGHLKIEVNVDGGKVVDAWSSGTLFRGFEIILQGRDPRDAQHITQRICGVCPIAHSMASARCLDDAFKAEVPTNGRITRNLIQGANYIQSHILHFYTLAALDYVKGPDVPPFVPRYEGDYRLPPEVNKKAVEHYLEALNMRRKAQEMLAIYGAKMPHITVIIPGGITEKVTKESIDHFRSYLKELIDFIDNVYVPDVVAIGEVYKDYYDIGRGYQNALAYGIFPLTDEPDPTGQKMLIKRGAYANGKFIPVDPAKITEDVKYSWYRNDTSGLNPAEGKTEPQPRKAGAYSWIKAPRYEGLPMEVGPLARMWVNRVPEVFGLGEKAFSTMGRHLARAIECRMVAHAMMEWLDQLRPGEPTMKPCEVPREARGMGLWEAPRGAIGHWIEIKDYRIRNYQVVSATIWNASPRDDKGQRGPIEQALVGTPVKDLENPIEVVRVIRSFDP</sequence>
<dbReference type="SUPFAM" id="SSF56762">
    <property type="entry name" value="HydB/Nqo4-like"/>
    <property type="match status" value="1"/>
</dbReference>
<feature type="binding site" evidence="8">
    <location>
        <position position="61"/>
    </location>
    <ligand>
        <name>Ni(2+)</name>
        <dbReference type="ChEBI" id="CHEBI:49786"/>
    </ligand>
</feature>
<evidence type="ECO:0000256" key="3">
    <source>
        <dbReference type="ARBA" id="ARBA00009292"/>
    </source>
</evidence>
<comment type="subunit">
    <text evidence="4">Heterodimer of a large and a small subunit.</text>
</comment>
<comment type="subcellular location">
    <subcellularLocation>
        <location evidence="2">Cell envelope</location>
    </subcellularLocation>
</comment>
<name>A0A3D8P4Y5_9THEO</name>
<feature type="binding site" evidence="8">
    <location>
        <position position="64"/>
    </location>
    <ligand>
        <name>Fe cation</name>
        <dbReference type="ChEBI" id="CHEBI:24875"/>
    </ligand>
</feature>
<keyword evidence="7" id="KW-0560">Oxidoreductase</keyword>
<feature type="binding site" evidence="8">
    <location>
        <position position="411"/>
    </location>
    <ligand>
        <name>Mg(2+)</name>
        <dbReference type="ChEBI" id="CHEBI:18420"/>
    </ligand>
</feature>
<dbReference type="OrthoDB" id="9761717at2"/>
<dbReference type="InterPro" id="IPR001501">
    <property type="entry name" value="Ni-dep_hyd_lsu"/>
</dbReference>
<dbReference type="Proteomes" id="UP000256329">
    <property type="component" value="Unassembled WGS sequence"/>
</dbReference>
<evidence type="ECO:0000256" key="7">
    <source>
        <dbReference type="ARBA" id="ARBA00023002"/>
    </source>
</evidence>
<organism evidence="9 10">
    <name type="scientific">Ammonifex thiophilus</name>
    <dbReference type="NCBI Taxonomy" id="444093"/>
    <lineage>
        <taxon>Bacteria</taxon>
        <taxon>Bacillati</taxon>
        <taxon>Bacillota</taxon>
        <taxon>Clostridia</taxon>
        <taxon>Thermoanaerobacterales</taxon>
        <taxon>Thermoanaerobacteraceae</taxon>
        <taxon>Ammonifex</taxon>
    </lineage>
</organism>
<dbReference type="PROSITE" id="PS00507">
    <property type="entry name" value="NI_HGENASE_L_1"/>
    <property type="match status" value="1"/>
</dbReference>